<dbReference type="Proteomes" id="UP000617544">
    <property type="component" value="Unassembled WGS sequence"/>
</dbReference>
<comment type="caution">
    <text evidence="2">The sequence shown here is derived from an EMBL/GenBank/DDBJ whole genome shotgun (WGS) entry which is preliminary data.</text>
</comment>
<evidence type="ECO:0000313" key="2">
    <source>
        <dbReference type="EMBL" id="HII60347.1"/>
    </source>
</evidence>
<dbReference type="GeneID" id="1443669"/>
<evidence type="ECO:0000256" key="1">
    <source>
        <dbReference type="SAM" id="Phobius"/>
    </source>
</evidence>
<sequence>MSLENLLYSIGLAMEKVFIKIKEFLLPKPTENPESFRFLRKLVKRNITYHELVSLRLQLIFIIYLISLLLITMLLKDPLTLLLTFVIEFLYIRYTIIRNWNLIIGPRAYRFFYYGISTITFVAFLGYVLIRKVATELIYYLTYISSIFVIVVVFRYYFKHKFGRDYTYGIIEEVKEDLVRVFVHDDIAANVKPGYYWVPKVSEAKEGDIVKLLVENRTFRSSIPVRILEVSQSSQTSTEPKEESE</sequence>
<protein>
    <submittedName>
        <fullName evidence="2">DUF2101 family protein</fullName>
    </submittedName>
</protein>
<feature type="transmembrane region" description="Helical" evidence="1">
    <location>
        <begin position="55"/>
        <end position="75"/>
    </location>
</feature>
<dbReference type="Pfam" id="PF09874">
    <property type="entry name" value="DUF2101"/>
    <property type="match status" value="1"/>
</dbReference>
<dbReference type="RefSeq" id="WP_010885432.1">
    <property type="nucleotide sequence ID" value="NZ_DUJN01000002.1"/>
</dbReference>
<proteinExistence type="predicted"/>
<keyword evidence="1" id="KW-0812">Transmembrane</keyword>
<feature type="transmembrane region" description="Helical" evidence="1">
    <location>
        <begin position="112"/>
        <end position="131"/>
    </location>
</feature>
<accession>A0A832SX98</accession>
<keyword evidence="1" id="KW-0472">Membrane</keyword>
<dbReference type="OMA" id="RDYTYGV"/>
<feature type="transmembrane region" description="Helical" evidence="1">
    <location>
        <begin position="137"/>
        <end position="158"/>
    </location>
</feature>
<dbReference type="InterPro" id="IPR018663">
    <property type="entry name" value="DUF2101_membrane"/>
</dbReference>
<gene>
    <name evidence="2" type="ORF">HA331_01040</name>
</gene>
<dbReference type="AlphaFoldDB" id="A0A832SX98"/>
<keyword evidence="1" id="KW-1133">Transmembrane helix</keyword>
<name>A0A832SX98_PYRHR</name>
<evidence type="ECO:0000313" key="3">
    <source>
        <dbReference type="Proteomes" id="UP000617544"/>
    </source>
</evidence>
<reference evidence="2" key="1">
    <citation type="journal article" date="2020" name="bioRxiv">
        <title>A rank-normalized archaeal taxonomy based on genome phylogeny resolves widespread incomplete and uneven classifications.</title>
        <authorList>
            <person name="Rinke C."/>
            <person name="Chuvochina M."/>
            <person name="Mussig A.J."/>
            <person name="Chaumeil P.-A."/>
            <person name="Waite D.W."/>
            <person name="Whitman W.B."/>
            <person name="Parks D.H."/>
            <person name="Hugenholtz P."/>
        </authorList>
    </citation>
    <scope>NUCLEOTIDE SEQUENCE</scope>
    <source>
        <strain evidence="2">UBA8834</strain>
    </source>
</reference>
<feature type="transmembrane region" description="Helical" evidence="1">
    <location>
        <begin position="81"/>
        <end position="100"/>
    </location>
</feature>
<dbReference type="EMBL" id="DUJN01000002">
    <property type="protein sequence ID" value="HII60347.1"/>
    <property type="molecule type" value="Genomic_DNA"/>
</dbReference>
<organism evidence="2 3">
    <name type="scientific">Pyrococcus horikoshii</name>
    <dbReference type="NCBI Taxonomy" id="53953"/>
    <lineage>
        <taxon>Archaea</taxon>
        <taxon>Methanobacteriati</taxon>
        <taxon>Methanobacteriota</taxon>
        <taxon>Thermococci</taxon>
        <taxon>Thermococcales</taxon>
        <taxon>Thermococcaceae</taxon>
        <taxon>Pyrococcus</taxon>
    </lineage>
</organism>